<dbReference type="SUPFAM" id="SSF109604">
    <property type="entry name" value="HD-domain/PDEase-like"/>
    <property type="match status" value="1"/>
</dbReference>
<organism evidence="2">
    <name type="scientific">uncultured Thermoleophilia bacterium</name>
    <dbReference type="NCBI Taxonomy" id="1497501"/>
    <lineage>
        <taxon>Bacteria</taxon>
        <taxon>Bacillati</taxon>
        <taxon>Actinomycetota</taxon>
        <taxon>Thermoleophilia</taxon>
        <taxon>environmental samples</taxon>
    </lineage>
</organism>
<gene>
    <name evidence="2" type="ORF">AVDCRST_MAG79-269</name>
</gene>
<dbReference type="CDD" id="cd00077">
    <property type="entry name" value="HDc"/>
    <property type="match status" value="1"/>
</dbReference>
<evidence type="ECO:0000259" key="1">
    <source>
        <dbReference type="Pfam" id="PF01966"/>
    </source>
</evidence>
<feature type="domain" description="HD" evidence="1">
    <location>
        <begin position="23"/>
        <end position="136"/>
    </location>
</feature>
<reference evidence="2" key="1">
    <citation type="submission" date="2020-02" db="EMBL/GenBank/DDBJ databases">
        <authorList>
            <person name="Meier V. D."/>
        </authorList>
    </citation>
    <scope>NUCLEOTIDE SEQUENCE</scope>
    <source>
        <strain evidence="2">AVDCRST_MAG79</strain>
    </source>
</reference>
<evidence type="ECO:0000313" key="2">
    <source>
        <dbReference type="EMBL" id="CAA9522272.1"/>
    </source>
</evidence>
<keyword evidence="2" id="KW-0378">Hydrolase</keyword>
<dbReference type="Gene3D" id="1.10.3210.10">
    <property type="entry name" value="Hypothetical protein af1432"/>
    <property type="match status" value="1"/>
</dbReference>
<dbReference type="InterPro" id="IPR003607">
    <property type="entry name" value="HD/PDEase_dom"/>
</dbReference>
<proteinExistence type="predicted"/>
<dbReference type="InterPro" id="IPR006674">
    <property type="entry name" value="HD_domain"/>
</dbReference>
<sequence>MAVIDEVYALAAPYWQTRSNEIHVPEAYDLAKRLLAEIPEADPAIVLPAILLHDVGYARVPEEDQLKGLAGAPSGWEPDITRRHEVEGARLAGEILAEVGYDAERTRRIQAIVDGHDSRPEALDLDDAVVKDADKLWRFTENGVRIAHAWVGRTPEEFVDFLETRIEGWFFTDAAKALARTTLTASRAAIARDRA</sequence>
<dbReference type="AlphaFoldDB" id="A0A6J4TFW2"/>
<accession>A0A6J4TFW2</accession>
<dbReference type="EMBL" id="CADCWC010000049">
    <property type="protein sequence ID" value="CAA9522272.1"/>
    <property type="molecule type" value="Genomic_DNA"/>
</dbReference>
<name>A0A6J4TFW2_9ACTN</name>
<protein>
    <submittedName>
        <fullName evidence="2">Metal-dependent phosphohydrolase, HD subdomain</fullName>
    </submittedName>
</protein>
<dbReference type="GO" id="GO:0016787">
    <property type="term" value="F:hydrolase activity"/>
    <property type="evidence" value="ECO:0007669"/>
    <property type="project" value="UniProtKB-KW"/>
</dbReference>
<dbReference type="Pfam" id="PF01966">
    <property type="entry name" value="HD"/>
    <property type="match status" value="1"/>
</dbReference>